<evidence type="ECO:0000313" key="3">
    <source>
        <dbReference type="EMBL" id="GBM92609.1"/>
    </source>
</evidence>
<dbReference type="AlphaFoldDB" id="A0A4Y2JT19"/>
<dbReference type="EMBL" id="BGPR01003804">
    <property type="protein sequence ID" value="GBM92609.1"/>
    <property type="molecule type" value="Genomic_DNA"/>
</dbReference>
<evidence type="ECO:0000256" key="2">
    <source>
        <dbReference type="SAM" id="SignalP"/>
    </source>
</evidence>
<keyword evidence="2" id="KW-0732">Signal</keyword>
<proteinExistence type="predicted"/>
<feature type="region of interest" description="Disordered" evidence="1">
    <location>
        <begin position="25"/>
        <end position="99"/>
    </location>
</feature>
<sequence>MLSLIETVFLIVYQFCCLIYCYQNRPVGDGGNTPTSKVTRLRSSPTCNKTFGTNTNDRSSDSPAEKETNRTGWSHPLRTTATPPSTSPSPQQTSYRPVR</sequence>
<evidence type="ECO:0008006" key="5">
    <source>
        <dbReference type="Google" id="ProtNLM"/>
    </source>
</evidence>
<accession>A0A4Y2JT19</accession>
<organism evidence="3 4">
    <name type="scientific">Araneus ventricosus</name>
    <name type="common">Orbweaver spider</name>
    <name type="synonym">Epeira ventricosa</name>
    <dbReference type="NCBI Taxonomy" id="182803"/>
    <lineage>
        <taxon>Eukaryota</taxon>
        <taxon>Metazoa</taxon>
        <taxon>Ecdysozoa</taxon>
        <taxon>Arthropoda</taxon>
        <taxon>Chelicerata</taxon>
        <taxon>Arachnida</taxon>
        <taxon>Araneae</taxon>
        <taxon>Araneomorphae</taxon>
        <taxon>Entelegynae</taxon>
        <taxon>Araneoidea</taxon>
        <taxon>Araneidae</taxon>
        <taxon>Araneus</taxon>
    </lineage>
</organism>
<feature type="signal peptide" evidence="2">
    <location>
        <begin position="1"/>
        <end position="21"/>
    </location>
</feature>
<feature type="compositionally biased region" description="Basic and acidic residues" evidence="1">
    <location>
        <begin position="58"/>
        <end position="69"/>
    </location>
</feature>
<name>A0A4Y2JT19_ARAVE</name>
<feature type="compositionally biased region" description="Low complexity" evidence="1">
    <location>
        <begin position="79"/>
        <end position="99"/>
    </location>
</feature>
<feature type="chain" id="PRO_5021468498" description="Secreted protein" evidence="2">
    <location>
        <begin position="22"/>
        <end position="99"/>
    </location>
</feature>
<feature type="compositionally biased region" description="Polar residues" evidence="1">
    <location>
        <begin position="32"/>
        <end position="57"/>
    </location>
</feature>
<dbReference type="Proteomes" id="UP000499080">
    <property type="component" value="Unassembled WGS sequence"/>
</dbReference>
<reference evidence="3 4" key="1">
    <citation type="journal article" date="2019" name="Sci. Rep.">
        <title>Orb-weaving spider Araneus ventricosus genome elucidates the spidroin gene catalogue.</title>
        <authorList>
            <person name="Kono N."/>
            <person name="Nakamura H."/>
            <person name="Ohtoshi R."/>
            <person name="Moran D.A.P."/>
            <person name="Shinohara A."/>
            <person name="Yoshida Y."/>
            <person name="Fujiwara M."/>
            <person name="Mori M."/>
            <person name="Tomita M."/>
            <person name="Arakawa K."/>
        </authorList>
    </citation>
    <scope>NUCLEOTIDE SEQUENCE [LARGE SCALE GENOMIC DNA]</scope>
</reference>
<keyword evidence="4" id="KW-1185">Reference proteome</keyword>
<evidence type="ECO:0000313" key="4">
    <source>
        <dbReference type="Proteomes" id="UP000499080"/>
    </source>
</evidence>
<comment type="caution">
    <text evidence="3">The sequence shown here is derived from an EMBL/GenBank/DDBJ whole genome shotgun (WGS) entry which is preliminary data.</text>
</comment>
<protein>
    <recommendedName>
        <fullName evidence="5">Secreted protein</fullName>
    </recommendedName>
</protein>
<evidence type="ECO:0000256" key="1">
    <source>
        <dbReference type="SAM" id="MobiDB-lite"/>
    </source>
</evidence>
<gene>
    <name evidence="3" type="ORF">AVEN_160936_1</name>
</gene>